<proteinExistence type="predicted"/>
<dbReference type="PANTHER" id="PTHR34094">
    <property type="match status" value="1"/>
</dbReference>
<sequence length="317" mass="33074">MRRNLVILASSLIVIGLIGTGIGAATGDLWKTPVSLGSIRGQVSLTKGIKNIDLVVPTANVTVVGTSGNTLTYSGELTVLHQKTQEEADQLVRSEWKIQKSGDTLTLTLEQPRSQWAGLNVSWRSPQLELTVPSAMATQIKTSNGAVNIQTMNASVRVQTSNARITASSIHGSVALQTSNGKITVKNMMGSVTAVDSNAGIEAASIHGSVDLRSSNGSITLNSITGSATAIDSNSAIDATSSINNKWYLETTNGHIALSVPTNTNATISASTSNASIRGNVHWNSNDSGQGSCILGTGLHQVHLETSNGSITVNYSH</sequence>
<feature type="domain" description="DUF4097" evidence="1">
    <location>
        <begin position="50"/>
        <end position="313"/>
    </location>
</feature>
<name>A0ABV5AB36_9BACL</name>
<comment type="caution">
    <text evidence="2">The sequence shown here is derived from an EMBL/GenBank/DDBJ whole genome shotgun (WGS) entry which is preliminary data.</text>
</comment>
<dbReference type="EMBL" id="JBDXSU010000003">
    <property type="protein sequence ID" value="MFB5189474.1"/>
    <property type="molecule type" value="Genomic_DNA"/>
</dbReference>
<accession>A0ABV5AB36</accession>
<dbReference type="Pfam" id="PF13349">
    <property type="entry name" value="DUF4097"/>
    <property type="match status" value="1"/>
</dbReference>
<evidence type="ECO:0000313" key="2">
    <source>
        <dbReference type="EMBL" id="MFB5189474.1"/>
    </source>
</evidence>
<organism evidence="2 3">
    <name type="scientific">Alicyclobacillus fastidiosus</name>
    <dbReference type="NCBI Taxonomy" id="392011"/>
    <lineage>
        <taxon>Bacteria</taxon>
        <taxon>Bacillati</taxon>
        <taxon>Bacillota</taxon>
        <taxon>Bacilli</taxon>
        <taxon>Bacillales</taxon>
        <taxon>Alicyclobacillaceae</taxon>
        <taxon>Alicyclobacillus</taxon>
    </lineage>
</organism>
<evidence type="ECO:0000259" key="1">
    <source>
        <dbReference type="Pfam" id="PF13349"/>
    </source>
</evidence>
<evidence type="ECO:0000313" key="3">
    <source>
        <dbReference type="Proteomes" id="UP001579974"/>
    </source>
</evidence>
<dbReference type="PANTHER" id="PTHR34094:SF1">
    <property type="entry name" value="PROTEIN FAM185A"/>
    <property type="match status" value="1"/>
</dbReference>
<gene>
    <name evidence="2" type="ORF">KKP3000_002746</name>
</gene>
<dbReference type="Proteomes" id="UP001579974">
    <property type="component" value="Unassembled WGS sequence"/>
</dbReference>
<reference evidence="2 3" key="1">
    <citation type="journal article" date="2024" name="Int. J. Mol. Sci.">
        <title>Exploration of Alicyclobacillus spp. Genome in Search of Antibiotic Resistance.</title>
        <authorList>
            <person name="Bucka-Kolendo J."/>
            <person name="Kiousi D.E."/>
            <person name="Dekowska A."/>
            <person name="Mikolajczuk-Szczyrba A."/>
            <person name="Karadedos D.M."/>
            <person name="Michael P."/>
            <person name="Galanis A."/>
            <person name="Sokolowska B."/>
        </authorList>
    </citation>
    <scope>NUCLEOTIDE SEQUENCE [LARGE SCALE GENOMIC DNA]</scope>
    <source>
        <strain evidence="2 3">KKP 3000</strain>
    </source>
</reference>
<dbReference type="RefSeq" id="WP_275475461.1">
    <property type="nucleotide sequence ID" value="NZ_CP162940.1"/>
</dbReference>
<keyword evidence="3" id="KW-1185">Reference proteome</keyword>
<protein>
    <submittedName>
        <fullName evidence="2">DUF4097 family beta strand repeat-containing protein</fullName>
    </submittedName>
</protein>
<dbReference type="InterPro" id="IPR025164">
    <property type="entry name" value="Toastrack_DUF4097"/>
</dbReference>